<dbReference type="Proteomes" id="UP000078561">
    <property type="component" value="Unassembled WGS sequence"/>
</dbReference>
<dbReference type="EMBL" id="LT553043">
    <property type="protein sequence ID" value="SAL99992.1"/>
    <property type="molecule type" value="Genomic_DNA"/>
</dbReference>
<gene>
    <name evidence="1" type="primary">ABSGL_05648.1 scaffold 7188</name>
</gene>
<evidence type="ECO:0000313" key="1">
    <source>
        <dbReference type="EMBL" id="SAL99992.1"/>
    </source>
</evidence>
<protein>
    <submittedName>
        <fullName evidence="1">Uncharacterized protein</fullName>
    </submittedName>
</protein>
<organism evidence="1">
    <name type="scientific">Absidia glauca</name>
    <name type="common">Pin mould</name>
    <dbReference type="NCBI Taxonomy" id="4829"/>
    <lineage>
        <taxon>Eukaryota</taxon>
        <taxon>Fungi</taxon>
        <taxon>Fungi incertae sedis</taxon>
        <taxon>Mucoromycota</taxon>
        <taxon>Mucoromycotina</taxon>
        <taxon>Mucoromycetes</taxon>
        <taxon>Mucorales</taxon>
        <taxon>Cunninghamellaceae</taxon>
        <taxon>Absidia</taxon>
    </lineage>
</organism>
<keyword evidence="2" id="KW-1185">Reference proteome</keyword>
<dbReference type="InParanoid" id="A0A163JKI2"/>
<name>A0A163JKI2_ABSGL</name>
<reference evidence="1" key="1">
    <citation type="submission" date="2016-04" db="EMBL/GenBank/DDBJ databases">
        <authorList>
            <person name="Evans L.H."/>
            <person name="Alamgir A."/>
            <person name="Owens N."/>
            <person name="Weber N.D."/>
            <person name="Virtaneva K."/>
            <person name="Barbian K."/>
            <person name="Babar A."/>
            <person name="Rosenke K."/>
        </authorList>
    </citation>
    <scope>NUCLEOTIDE SEQUENCE [LARGE SCALE GENOMIC DNA]</scope>
    <source>
        <strain evidence="1">CBS 101.48</strain>
    </source>
</reference>
<sequence>MQSGCHYGAIEQPGIICSYDNEEVWISLVGLAPRISYGKQAHQKTVYGADGDMDTDDRHILKTCKEKADKELAVGPIIRR</sequence>
<accession>A0A163JKI2</accession>
<dbReference type="AlphaFoldDB" id="A0A163JKI2"/>
<proteinExistence type="predicted"/>
<evidence type="ECO:0000313" key="2">
    <source>
        <dbReference type="Proteomes" id="UP000078561"/>
    </source>
</evidence>